<sequence length="53" mass="6047">MLVETLAKLALRWTANGKKKAWKFKGNTTICGKRIARLWPDMGSICRKAAERQ</sequence>
<dbReference type="EMBL" id="HACG01025021">
    <property type="protein sequence ID" value="CEK71886.1"/>
    <property type="molecule type" value="Transcribed_RNA"/>
</dbReference>
<gene>
    <name evidence="2" type="primary">ORF80222</name>
    <name evidence="1" type="synonym">ORF80217</name>
</gene>
<evidence type="ECO:0000313" key="1">
    <source>
        <dbReference type="EMBL" id="CEK71886.1"/>
    </source>
</evidence>
<dbReference type="EMBL" id="HACG01025022">
    <property type="protein sequence ID" value="CEK71887.1"/>
    <property type="molecule type" value="Transcribed_RNA"/>
</dbReference>
<proteinExistence type="predicted"/>
<protein>
    <submittedName>
        <fullName evidence="2">Uncharacterized protein</fullName>
    </submittedName>
</protein>
<name>A0A0B6ZU68_9EUPU</name>
<feature type="non-terminal residue" evidence="2">
    <location>
        <position position="53"/>
    </location>
</feature>
<evidence type="ECO:0000313" key="2">
    <source>
        <dbReference type="EMBL" id="CEK71887.1"/>
    </source>
</evidence>
<reference evidence="2" key="1">
    <citation type="submission" date="2014-12" db="EMBL/GenBank/DDBJ databases">
        <title>Insight into the proteome of Arion vulgaris.</title>
        <authorList>
            <person name="Aradska J."/>
            <person name="Bulat T."/>
            <person name="Smidak R."/>
            <person name="Sarate P."/>
            <person name="Gangsoo J."/>
            <person name="Sialana F."/>
            <person name="Bilban M."/>
            <person name="Lubec G."/>
        </authorList>
    </citation>
    <scope>NUCLEOTIDE SEQUENCE</scope>
    <source>
        <tissue evidence="2">Skin</tissue>
    </source>
</reference>
<accession>A0A0B6ZU68</accession>
<dbReference type="AlphaFoldDB" id="A0A0B6ZU68"/>
<organism evidence="2">
    <name type="scientific">Arion vulgaris</name>
    <dbReference type="NCBI Taxonomy" id="1028688"/>
    <lineage>
        <taxon>Eukaryota</taxon>
        <taxon>Metazoa</taxon>
        <taxon>Spiralia</taxon>
        <taxon>Lophotrochozoa</taxon>
        <taxon>Mollusca</taxon>
        <taxon>Gastropoda</taxon>
        <taxon>Heterobranchia</taxon>
        <taxon>Euthyneura</taxon>
        <taxon>Panpulmonata</taxon>
        <taxon>Eupulmonata</taxon>
        <taxon>Stylommatophora</taxon>
        <taxon>Helicina</taxon>
        <taxon>Arionoidea</taxon>
        <taxon>Arionidae</taxon>
        <taxon>Arion</taxon>
    </lineage>
</organism>